<accession>A0A7K1SQL0</accession>
<dbReference type="RefSeq" id="WP_157590865.1">
    <property type="nucleotide sequence ID" value="NZ_WPIN01000030.1"/>
</dbReference>
<evidence type="ECO:0000313" key="1">
    <source>
        <dbReference type="EMBL" id="MVM36067.1"/>
    </source>
</evidence>
<gene>
    <name evidence="1" type="ORF">GO755_39000</name>
</gene>
<dbReference type="EMBL" id="WPIN01000030">
    <property type="protein sequence ID" value="MVM36067.1"/>
    <property type="molecule type" value="Genomic_DNA"/>
</dbReference>
<comment type="caution">
    <text evidence="1">The sequence shown here is derived from an EMBL/GenBank/DDBJ whole genome shotgun (WGS) entry which is preliminary data.</text>
</comment>
<evidence type="ECO:0000313" key="2">
    <source>
        <dbReference type="Proteomes" id="UP000436006"/>
    </source>
</evidence>
<evidence type="ECO:0008006" key="3">
    <source>
        <dbReference type="Google" id="ProtNLM"/>
    </source>
</evidence>
<reference evidence="1 2" key="1">
    <citation type="submission" date="2019-12" db="EMBL/GenBank/DDBJ databases">
        <title>Spirosoma sp. HMF4905 genome sequencing and assembly.</title>
        <authorList>
            <person name="Kang H."/>
            <person name="Cha I."/>
            <person name="Kim H."/>
            <person name="Joh K."/>
        </authorList>
    </citation>
    <scope>NUCLEOTIDE SEQUENCE [LARGE SCALE GENOMIC DNA]</scope>
    <source>
        <strain evidence="1 2">HMF4905</strain>
    </source>
</reference>
<keyword evidence="2" id="KW-1185">Reference proteome</keyword>
<dbReference type="Proteomes" id="UP000436006">
    <property type="component" value="Unassembled WGS sequence"/>
</dbReference>
<sequence>MTAKKKLETIKDLKPDLRNANRGTEFGTALLEKSIREVGLGRSVLADKNGNLIGGNKTTEMAQSLGIEEIIVVHSDGKKLVVVQRDDLDIDSPEGRTMALLDNQVGKVNLDFDADVIKDLGDEFNLDITGMGLDPFDMSEVKKEKEVDEQVTTHVCPNCKYEW</sequence>
<proteinExistence type="predicted"/>
<organism evidence="1 2">
    <name type="scientific">Spirosoma arboris</name>
    <dbReference type="NCBI Taxonomy" id="2682092"/>
    <lineage>
        <taxon>Bacteria</taxon>
        <taxon>Pseudomonadati</taxon>
        <taxon>Bacteroidota</taxon>
        <taxon>Cytophagia</taxon>
        <taxon>Cytophagales</taxon>
        <taxon>Cytophagaceae</taxon>
        <taxon>Spirosoma</taxon>
    </lineage>
</organism>
<name>A0A7K1SQL0_9BACT</name>
<protein>
    <recommendedName>
        <fullName evidence="3">ParB N-terminal domain-containing protein</fullName>
    </recommendedName>
</protein>
<dbReference type="AlphaFoldDB" id="A0A7K1SQL0"/>